<reference evidence="6" key="1">
    <citation type="submission" date="2019-08" db="EMBL/GenBank/DDBJ databases">
        <title>The genome of the North American firefly Photinus pyralis.</title>
        <authorList>
            <consortium name="Photinus pyralis genome working group"/>
            <person name="Fallon T.R."/>
            <person name="Sander Lower S.E."/>
            <person name="Weng J.-K."/>
        </authorList>
    </citation>
    <scope>NUCLEOTIDE SEQUENCE</scope>
    <source>
        <strain evidence="6">TRF0915ILg1</strain>
        <tissue evidence="6">Whole body</tissue>
    </source>
</reference>
<dbReference type="GO" id="GO:0030414">
    <property type="term" value="F:peptidase inhibitor activity"/>
    <property type="evidence" value="ECO:0007669"/>
    <property type="project" value="UniProtKB-KW"/>
</dbReference>
<keyword evidence="4" id="KW-0732">Signal</keyword>
<feature type="signal peptide" evidence="4">
    <location>
        <begin position="1"/>
        <end position="17"/>
    </location>
</feature>
<dbReference type="PANTHER" id="PTHR23259:SF70">
    <property type="entry name" value="ACCESSORY GLAND PROTEIN ACP62F-RELATED"/>
    <property type="match status" value="1"/>
</dbReference>
<feature type="coiled-coil region" evidence="3">
    <location>
        <begin position="94"/>
        <end position="121"/>
    </location>
</feature>
<dbReference type="CDD" id="cd19941">
    <property type="entry name" value="TIL"/>
    <property type="match status" value="1"/>
</dbReference>
<dbReference type="Proteomes" id="UP000801492">
    <property type="component" value="Unassembled WGS sequence"/>
</dbReference>
<proteinExistence type="predicted"/>
<evidence type="ECO:0000256" key="4">
    <source>
        <dbReference type="SAM" id="SignalP"/>
    </source>
</evidence>
<dbReference type="PANTHER" id="PTHR23259">
    <property type="entry name" value="RIDDLE"/>
    <property type="match status" value="1"/>
</dbReference>
<gene>
    <name evidence="6" type="ORF">ILUMI_24685</name>
</gene>
<dbReference type="SUPFAM" id="SSF57567">
    <property type="entry name" value="Serine protease inhibitors"/>
    <property type="match status" value="1"/>
</dbReference>
<dbReference type="Gene3D" id="2.10.25.10">
    <property type="entry name" value="Laminin"/>
    <property type="match status" value="1"/>
</dbReference>
<dbReference type="InterPro" id="IPR051368">
    <property type="entry name" value="SerProtInhib-TIL_Domain"/>
</dbReference>
<evidence type="ECO:0000256" key="1">
    <source>
        <dbReference type="ARBA" id="ARBA00022690"/>
    </source>
</evidence>
<evidence type="ECO:0000256" key="3">
    <source>
        <dbReference type="SAM" id="Coils"/>
    </source>
</evidence>
<dbReference type="OrthoDB" id="6236007at2759"/>
<sequence length="127" mass="14553">MRLVLTIFYLLLLSVHAIERFLWEPRVSLPGQCGPREYYSVCGSKCKANCYTVQVSIPCPSHECISGCYCQGGYLRSHNQGPCIREHRCKKTKGSNVKEQLQQLQQKEKELNKIFQELLKNSGESKN</sequence>
<evidence type="ECO:0000256" key="2">
    <source>
        <dbReference type="ARBA" id="ARBA00023157"/>
    </source>
</evidence>
<name>A0A8K0FYI5_IGNLU</name>
<comment type="caution">
    <text evidence="6">The sequence shown here is derived from an EMBL/GenBank/DDBJ whole genome shotgun (WGS) entry which is preliminary data.</text>
</comment>
<evidence type="ECO:0000313" key="6">
    <source>
        <dbReference type="EMBL" id="KAF2881487.1"/>
    </source>
</evidence>
<dbReference type="InterPro" id="IPR036084">
    <property type="entry name" value="Ser_inhib-like_sf"/>
</dbReference>
<keyword evidence="7" id="KW-1185">Reference proteome</keyword>
<organism evidence="6 7">
    <name type="scientific">Ignelater luminosus</name>
    <name type="common">Cucubano</name>
    <name type="synonym">Pyrophorus luminosus</name>
    <dbReference type="NCBI Taxonomy" id="2038154"/>
    <lineage>
        <taxon>Eukaryota</taxon>
        <taxon>Metazoa</taxon>
        <taxon>Ecdysozoa</taxon>
        <taxon>Arthropoda</taxon>
        <taxon>Hexapoda</taxon>
        <taxon>Insecta</taxon>
        <taxon>Pterygota</taxon>
        <taxon>Neoptera</taxon>
        <taxon>Endopterygota</taxon>
        <taxon>Coleoptera</taxon>
        <taxon>Polyphaga</taxon>
        <taxon>Elateriformia</taxon>
        <taxon>Elateroidea</taxon>
        <taxon>Elateridae</taxon>
        <taxon>Agrypninae</taxon>
        <taxon>Pyrophorini</taxon>
        <taxon>Ignelater</taxon>
    </lineage>
</organism>
<keyword evidence="2" id="KW-1015">Disulfide bond</keyword>
<keyword evidence="3" id="KW-0175">Coiled coil</keyword>
<dbReference type="AlphaFoldDB" id="A0A8K0FYI5"/>
<dbReference type="Pfam" id="PF01826">
    <property type="entry name" value="TIL"/>
    <property type="match status" value="1"/>
</dbReference>
<dbReference type="EMBL" id="VTPC01090733">
    <property type="protein sequence ID" value="KAF2881487.1"/>
    <property type="molecule type" value="Genomic_DNA"/>
</dbReference>
<protein>
    <recommendedName>
        <fullName evidence="5">TIL domain-containing protein</fullName>
    </recommendedName>
</protein>
<accession>A0A8K0FYI5</accession>
<evidence type="ECO:0000259" key="5">
    <source>
        <dbReference type="Pfam" id="PF01826"/>
    </source>
</evidence>
<feature type="domain" description="TIL" evidence="5">
    <location>
        <begin position="33"/>
        <end position="89"/>
    </location>
</feature>
<feature type="chain" id="PRO_5035420012" description="TIL domain-containing protein" evidence="4">
    <location>
        <begin position="18"/>
        <end position="127"/>
    </location>
</feature>
<keyword evidence="1" id="KW-0646">Protease inhibitor</keyword>
<dbReference type="InterPro" id="IPR002919">
    <property type="entry name" value="TIL_dom"/>
</dbReference>
<evidence type="ECO:0000313" key="7">
    <source>
        <dbReference type="Proteomes" id="UP000801492"/>
    </source>
</evidence>